<feature type="compositionally biased region" description="Polar residues" evidence="2">
    <location>
        <begin position="471"/>
        <end position="481"/>
    </location>
</feature>
<proteinExistence type="predicted"/>
<reference evidence="4" key="1">
    <citation type="submission" date="2022-11" db="EMBL/GenBank/DDBJ databases">
        <title>Chromosomal genome sequence assembly and mating type (MAT) locus characterization of the leprose asexual lichenized fungus Lepraria neglecta (Nyl.) Erichsen.</title>
        <authorList>
            <person name="Allen J.L."/>
            <person name="Pfeffer B."/>
        </authorList>
    </citation>
    <scope>NUCLEOTIDE SEQUENCE</scope>
    <source>
        <strain evidence="4">Allen 5258</strain>
    </source>
</reference>
<name>A0AAE0DL01_9LECA</name>
<feature type="region of interest" description="Disordered" evidence="2">
    <location>
        <begin position="876"/>
        <end position="903"/>
    </location>
</feature>
<keyword evidence="5" id="KW-1185">Reference proteome</keyword>
<dbReference type="PANTHER" id="PTHR46430">
    <property type="entry name" value="PROTEIN SKT5-RELATED"/>
    <property type="match status" value="1"/>
</dbReference>
<dbReference type="Gene3D" id="1.10.10.10">
    <property type="entry name" value="Winged helix-like DNA-binding domain superfamily/Winged helix DNA-binding domain"/>
    <property type="match status" value="1"/>
</dbReference>
<gene>
    <name evidence="4" type="ORF">OEA41_006892</name>
</gene>
<dbReference type="PANTHER" id="PTHR46430:SF2">
    <property type="entry name" value="CHITIN SYNTHASE REGULATORY FACTOR 4"/>
    <property type="match status" value="1"/>
</dbReference>
<dbReference type="InterPro" id="IPR006597">
    <property type="entry name" value="Sel1-like"/>
</dbReference>
<dbReference type="AlphaFoldDB" id="A0AAE0DL01"/>
<feature type="region of interest" description="Disordered" evidence="2">
    <location>
        <begin position="457"/>
        <end position="834"/>
    </location>
</feature>
<feature type="compositionally biased region" description="Pro residues" evidence="2">
    <location>
        <begin position="540"/>
        <end position="552"/>
    </location>
</feature>
<dbReference type="InterPro" id="IPR010776">
    <property type="entry name" value="Hop2_WH_dom"/>
</dbReference>
<organism evidence="4 5">
    <name type="scientific">Lepraria neglecta</name>
    <dbReference type="NCBI Taxonomy" id="209136"/>
    <lineage>
        <taxon>Eukaryota</taxon>
        <taxon>Fungi</taxon>
        <taxon>Dikarya</taxon>
        <taxon>Ascomycota</taxon>
        <taxon>Pezizomycotina</taxon>
        <taxon>Lecanoromycetes</taxon>
        <taxon>OSLEUM clade</taxon>
        <taxon>Lecanoromycetidae</taxon>
        <taxon>Lecanorales</taxon>
        <taxon>Lecanorineae</taxon>
        <taxon>Stereocaulaceae</taxon>
        <taxon>Lepraria</taxon>
    </lineage>
</organism>
<evidence type="ECO:0000256" key="2">
    <source>
        <dbReference type="SAM" id="MobiDB-lite"/>
    </source>
</evidence>
<evidence type="ECO:0000313" key="5">
    <source>
        <dbReference type="Proteomes" id="UP001276659"/>
    </source>
</evidence>
<comment type="caution">
    <text evidence="4">The sequence shown here is derived from an EMBL/GenBank/DDBJ whole genome shotgun (WGS) entry which is preliminary data.</text>
</comment>
<feature type="compositionally biased region" description="Pro residues" evidence="2">
    <location>
        <begin position="612"/>
        <end position="624"/>
    </location>
</feature>
<keyword evidence="1" id="KW-0677">Repeat</keyword>
<feature type="compositionally biased region" description="Polar residues" evidence="2">
    <location>
        <begin position="704"/>
        <end position="722"/>
    </location>
</feature>
<evidence type="ECO:0000313" key="4">
    <source>
        <dbReference type="EMBL" id="KAK3173561.1"/>
    </source>
</evidence>
<feature type="compositionally biased region" description="Low complexity" evidence="2">
    <location>
        <begin position="884"/>
        <end position="896"/>
    </location>
</feature>
<sequence length="1066" mass="116337">MSGLQSPAPMNQKPGAMYTSFPSRNSSVSNYSATSPQASNQEYSTQPHSQGQTQVNQYTDLIDQPTFSPFPQVRNRPANVPPADEEKEGILETARGPVLNSDDPEMQLSWAQDALAWVEIASQNEGRISENQAARPRTPHTEHQLRVDAISVVSFLADQHHPKAEFMRGMWLEFGKFGIRIDKKEAFRCYQRAAQKGYARAEYRMGMQFESSNEPDKAIKHYNLGVQAGDSASNYRLGMMTLLGQHGQRLDYERGIKLISYSAQTADENAPQGAYVFGMLQAHDLPQVNLPEQYLPLDITSARFNIEKAAYLGFAKAQTKMGAAYELCQLGCDFNPALSLHYNALAAKQGEPEADMAISKWFLCGYEGVFDKNEELAFTYAQRAAQIGLATAEFALGYFFEIGIYVPVNLKQSRTWYERAAEHGNKDAAGRIEGISRSKTLSRKDHENVAVAKIQSQYGSHRGKRPERFKNSATPMPTISDSPLDMPEPNVPKPSPGQQPYAYRTSNGPAPRPVSTAPYPLHDGRGEPSPRPMNGSGFPSPAPPINPVPRPPSVAASETSFGDNNFRGAGYPTFQTSRPNASGGNMAAGRGRGFPAYGAETPGIGRGRGGPANPPPGAPVPPGYRKPSAGFTSPRPPGSPAMNASRPPPAQQSPAIDIGFSAPPDPSGADSKRRQQRIDNANMPPAVPRYSSYDGQGGGRTQDRISSLPHSSTMPQLNNAANSPRPMSAGRPGVSLQDPPPRPDSAATLPPLKRPNPDRPSNTPPPTVPVTRPPGKGPKTFQEMGVPQTKNESDCEKSEKATADQGDEQPAHSRKSGLIQENRDRYDSGLPEEAEVSRNAFRPYSATDISANLHNKVTKTYAAKALKELHESQVIAGKAAGKQPSLSSRSSKTPSLSHPPTPGKQIVYHAIQDPANAISLEDLAAMDTEIITLRETIATAKANEKLLRANLASVNATMSTEELCASVKVLEREKKEILGRLVPLRKGDVKPVLPEEKEKVDLSWKVWERKANGRKKICLEVWAMCTEQMEEGKTREELWVGRTFPGWEDLIANVDLQEEWGLEGDE</sequence>
<feature type="domain" description="Homologous-pairing protein 2 winged helix" evidence="3">
    <location>
        <begin position="840"/>
        <end position="883"/>
    </location>
</feature>
<dbReference type="Gene3D" id="1.25.40.10">
    <property type="entry name" value="Tetratricopeptide repeat domain"/>
    <property type="match status" value="2"/>
</dbReference>
<feature type="compositionally biased region" description="Polar residues" evidence="2">
    <location>
        <begin position="20"/>
        <end position="69"/>
    </location>
</feature>
<dbReference type="InterPro" id="IPR011990">
    <property type="entry name" value="TPR-like_helical_dom_sf"/>
</dbReference>
<accession>A0AAE0DL01</accession>
<dbReference type="Proteomes" id="UP001276659">
    <property type="component" value="Unassembled WGS sequence"/>
</dbReference>
<dbReference type="Pfam" id="PF08238">
    <property type="entry name" value="Sel1"/>
    <property type="match status" value="5"/>
</dbReference>
<dbReference type="InterPro" id="IPR036388">
    <property type="entry name" value="WH-like_DNA-bd_sf"/>
</dbReference>
<feature type="compositionally biased region" description="Polar residues" evidence="2">
    <location>
        <begin position="573"/>
        <end position="583"/>
    </location>
</feature>
<dbReference type="Pfam" id="PF07106">
    <property type="entry name" value="WHD_TBPIP"/>
    <property type="match status" value="1"/>
</dbReference>
<protein>
    <recommendedName>
        <fullName evidence="3">Homologous-pairing protein 2 winged helix domain-containing protein</fullName>
    </recommendedName>
</protein>
<feature type="compositionally biased region" description="Basic and acidic residues" evidence="2">
    <location>
        <begin position="791"/>
        <end position="802"/>
    </location>
</feature>
<feature type="region of interest" description="Disordered" evidence="2">
    <location>
        <begin position="1"/>
        <end position="88"/>
    </location>
</feature>
<feature type="compositionally biased region" description="Pro residues" evidence="2">
    <location>
        <begin position="762"/>
        <end position="776"/>
    </location>
</feature>
<dbReference type="SMART" id="SM00671">
    <property type="entry name" value="SEL1"/>
    <property type="match status" value="6"/>
</dbReference>
<dbReference type="EMBL" id="JASNWA010000007">
    <property type="protein sequence ID" value="KAK3173561.1"/>
    <property type="molecule type" value="Genomic_DNA"/>
</dbReference>
<evidence type="ECO:0000256" key="1">
    <source>
        <dbReference type="ARBA" id="ARBA00022737"/>
    </source>
</evidence>
<dbReference type="SUPFAM" id="SSF81901">
    <property type="entry name" value="HCP-like"/>
    <property type="match status" value="1"/>
</dbReference>
<evidence type="ECO:0000259" key="3">
    <source>
        <dbReference type="Pfam" id="PF07106"/>
    </source>
</evidence>
<dbReference type="InterPro" id="IPR051726">
    <property type="entry name" value="Chitin_Synth_Reg"/>
</dbReference>